<keyword evidence="1" id="KW-0732">Signal</keyword>
<organism evidence="2 3">
    <name type="scientific">Pseudoalteromonas caenipelagi</name>
    <dbReference type="NCBI Taxonomy" id="2726988"/>
    <lineage>
        <taxon>Bacteria</taxon>
        <taxon>Pseudomonadati</taxon>
        <taxon>Pseudomonadota</taxon>
        <taxon>Gammaproteobacteria</taxon>
        <taxon>Alteromonadales</taxon>
        <taxon>Pseudoalteromonadaceae</taxon>
        <taxon>Pseudoalteromonas</taxon>
    </lineage>
</organism>
<protein>
    <recommendedName>
        <fullName evidence="4">Lipoprotein</fullName>
    </recommendedName>
</protein>
<evidence type="ECO:0000313" key="3">
    <source>
        <dbReference type="Proteomes" id="UP000586305"/>
    </source>
</evidence>
<evidence type="ECO:0000313" key="2">
    <source>
        <dbReference type="EMBL" id="NOU53199.1"/>
    </source>
</evidence>
<sequence length="217" mass="25010">MNKLLICLTLALLSNCSMAMSEVSCMDYYEDQDYKTRGFTGDIKASRCNYSTEVEILDVDSFIFPSFVESSQLGKVAEEVYALKVKRKTYEETNYIIGNRYGFYLSGVTGLDLLLSVIYDYVKPNTPSNFEHQEINQCSLLKQESDSNGFRYIIIKKVGIAEKNDVLVEQALEVNVNKKYYRVTYFSSSKPIYLDGIESVCKRKEPFWEAHRTWLAE</sequence>
<reference evidence="2 3" key="1">
    <citation type="submission" date="2020-04" db="EMBL/GenBank/DDBJ databases">
        <title>Pseudoalteromonas caenipelagi sp. nov., isolated from a tidal flat.</title>
        <authorList>
            <person name="Park S."/>
            <person name="Yoon J.-H."/>
        </authorList>
    </citation>
    <scope>NUCLEOTIDE SEQUENCE [LARGE SCALE GENOMIC DNA]</scope>
    <source>
        <strain evidence="2 3">JBTF-M23</strain>
    </source>
</reference>
<feature type="signal peptide" evidence="1">
    <location>
        <begin position="1"/>
        <end position="19"/>
    </location>
</feature>
<dbReference type="EMBL" id="JABBPG010000024">
    <property type="protein sequence ID" value="NOU53199.1"/>
    <property type="molecule type" value="Genomic_DNA"/>
</dbReference>
<name>A0A849VHF2_9GAMM</name>
<keyword evidence="3" id="KW-1185">Reference proteome</keyword>
<evidence type="ECO:0008006" key="4">
    <source>
        <dbReference type="Google" id="ProtNLM"/>
    </source>
</evidence>
<feature type="chain" id="PRO_5032340845" description="Lipoprotein" evidence="1">
    <location>
        <begin position="20"/>
        <end position="217"/>
    </location>
</feature>
<dbReference type="RefSeq" id="WP_171628230.1">
    <property type="nucleotide sequence ID" value="NZ_JABBPG010000024.1"/>
</dbReference>
<evidence type="ECO:0000256" key="1">
    <source>
        <dbReference type="SAM" id="SignalP"/>
    </source>
</evidence>
<dbReference type="Proteomes" id="UP000586305">
    <property type="component" value="Unassembled WGS sequence"/>
</dbReference>
<comment type="caution">
    <text evidence="2">The sequence shown here is derived from an EMBL/GenBank/DDBJ whole genome shotgun (WGS) entry which is preliminary data.</text>
</comment>
<accession>A0A849VHF2</accession>
<gene>
    <name evidence="2" type="ORF">HG263_22120</name>
</gene>
<proteinExistence type="predicted"/>
<dbReference type="AlphaFoldDB" id="A0A849VHF2"/>